<dbReference type="RefSeq" id="WP_212507519.1">
    <property type="nucleotide sequence ID" value="NZ_CP060696.1"/>
</dbReference>
<evidence type="ECO:0000256" key="2">
    <source>
        <dbReference type="ARBA" id="ARBA00023002"/>
    </source>
</evidence>
<protein>
    <submittedName>
        <fullName evidence="4">NAD(P)/FAD-dependent oxidoreductase</fullName>
    </submittedName>
</protein>
<dbReference type="Proteomes" id="UP000516046">
    <property type="component" value="Chromosome"/>
</dbReference>
<evidence type="ECO:0000313" key="4">
    <source>
        <dbReference type="EMBL" id="QNO18456.1"/>
    </source>
</evidence>
<dbReference type="InterPro" id="IPR050097">
    <property type="entry name" value="Ferredoxin-NADP_redctase_2"/>
</dbReference>
<dbReference type="PANTHER" id="PTHR48105">
    <property type="entry name" value="THIOREDOXIN REDUCTASE 1-RELATED-RELATED"/>
    <property type="match status" value="1"/>
</dbReference>
<dbReference type="GO" id="GO:0016491">
    <property type="term" value="F:oxidoreductase activity"/>
    <property type="evidence" value="ECO:0007669"/>
    <property type="project" value="UniProtKB-KW"/>
</dbReference>
<accession>A0A7G9WIE4</accession>
<feature type="domain" description="FAD/NAD(P)-binding" evidence="3">
    <location>
        <begin position="3"/>
        <end position="271"/>
    </location>
</feature>
<gene>
    <name evidence="4" type="ORF">H6X83_02035</name>
</gene>
<dbReference type="PRINTS" id="PR00368">
    <property type="entry name" value="FADPNR"/>
</dbReference>
<name>A0A7G9WIE4_9FIRM</name>
<dbReference type="SUPFAM" id="SSF51905">
    <property type="entry name" value="FAD/NAD(P)-binding domain"/>
    <property type="match status" value="1"/>
</dbReference>
<organism evidence="4 5">
    <name type="scientific">Caproicibacterium amylolyticum</name>
    <dbReference type="NCBI Taxonomy" id="2766537"/>
    <lineage>
        <taxon>Bacteria</taxon>
        <taxon>Bacillati</taxon>
        <taxon>Bacillota</taxon>
        <taxon>Clostridia</taxon>
        <taxon>Eubacteriales</taxon>
        <taxon>Oscillospiraceae</taxon>
        <taxon>Caproicibacterium</taxon>
    </lineage>
</organism>
<dbReference type="InterPro" id="IPR036188">
    <property type="entry name" value="FAD/NAD-bd_sf"/>
</dbReference>
<dbReference type="PRINTS" id="PR00469">
    <property type="entry name" value="PNDRDTASEII"/>
</dbReference>
<proteinExistence type="predicted"/>
<evidence type="ECO:0000313" key="5">
    <source>
        <dbReference type="Proteomes" id="UP000516046"/>
    </source>
</evidence>
<sequence length="286" mass="29255">MADVIIIGSGPAGVSAALYTARAGLNTIILSMGSGALAKAEAIQNYYGFSSPVSGQALAQAGIEGAKNVGVHFETGEVVGVGFDENLIVETAAQSYQADFVILATGSPRATPRIPGIEAFEGKGVSYCAVCDAFFYKGKNVCVLGTGEYAIHEIAALQPVAASITLLTNGEKPSAELPDGVMVNTTKISAITGDDRVEKVQLADGTEIATDGIFVAYGVAGSTALARKIGAQIDGNKIVVDENMATNVPGLYAAGDCTGGLLQISKAVYEGAKAGMEISKLARKIR</sequence>
<dbReference type="Gene3D" id="3.50.50.60">
    <property type="entry name" value="FAD/NAD(P)-binding domain"/>
    <property type="match status" value="2"/>
</dbReference>
<keyword evidence="1" id="KW-0285">Flavoprotein</keyword>
<keyword evidence="2" id="KW-0560">Oxidoreductase</keyword>
<dbReference type="Pfam" id="PF07992">
    <property type="entry name" value="Pyr_redox_2"/>
    <property type="match status" value="1"/>
</dbReference>
<evidence type="ECO:0000259" key="3">
    <source>
        <dbReference type="Pfam" id="PF07992"/>
    </source>
</evidence>
<dbReference type="AlphaFoldDB" id="A0A7G9WIE4"/>
<keyword evidence="5" id="KW-1185">Reference proteome</keyword>
<reference evidence="4 5" key="1">
    <citation type="submission" date="2020-08" db="EMBL/GenBank/DDBJ databases">
        <authorList>
            <person name="Ren C."/>
            <person name="Gu Y."/>
            <person name="Xu Y."/>
        </authorList>
    </citation>
    <scope>NUCLEOTIDE SEQUENCE [LARGE SCALE GENOMIC DNA]</scope>
    <source>
        <strain evidence="4 5">LBM18003</strain>
    </source>
</reference>
<evidence type="ECO:0000256" key="1">
    <source>
        <dbReference type="ARBA" id="ARBA00022630"/>
    </source>
</evidence>
<dbReference type="KEGG" id="caml:H6X83_02035"/>
<dbReference type="EMBL" id="CP060696">
    <property type="protein sequence ID" value="QNO18456.1"/>
    <property type="molecule type" value="Genomic_DNA"/>
</dbReference>
<dbReference type="InterPro" id="IPR023753">
    <property type="entry name" value="FAD/NAD-binding_dom"/>
</dbReference>